<protein>
    <submittedName>
        <fullName evidence="1">Uncharacterized protein</fullName>
    </submittedName>
</protein>
<evidence type="ECO:0000313" key="1">
    <source>
        <dbReference type="EMBL" id="QJA58404.1"/>
    </source>
</evidence>
<name>A0A6M3ILY2_9ZZZZ</name>
<dbReference type="AlphaFoldDB" id="A0A6M3ILY2"/>
<sequence length="748" mass="87300">MNHLALLKRYYKEVDPQILKQYRDAAKNVWVNTDDKDLIPIEISLPEPPEPHLIDNFGLSARDQMWHPPKLPKRLRELQVKYETLDEIWEELEDHKDIYSEEIEFIRLQWERRLNGYWFYNNGIPTFIDGWHYFYCGWYSIDVGLPKYRDRDRRFFLFARKIYNESSAPRVNAKGIAIMNEKGDYEWVDFGRRLFYGFNYPKHRREGATYRAECVSYEIISRTIGAFGGIQSMNDVQSRKCFLRHLVGPWKKLPFFFKPNYEGSTSPKTELSFSPPAKRLSSRGSLSMSELGLESGINYEIADPSAYDGDKLYFHHDDEVGKLKKGLSCWDRHTVVKECLVMGGDIIGYTIKTSTVGEMEKGGGRLFKHQCMMSNYYERTPNGQTRSGLANLFMPADDGLQGFIDQFGMSIIGTPNKEQSEFIGRKIGAREYLLNRRKGYIDAEDQEGLSEEIRLYPLRFSECFRTAAKSSGFNMNKLESYIDELSFTKQAIATGNFVWKENIRDGKVIFVENPHGKFKVSHQFDDNEANKRFWSDDEGLWKPGNAHWGVAGGDPFKFNKTEGNRKSKGGGAVIRKGKIKDNDFRMKRKFVCIYAQRTFDKSIYGEDMLMMCIYYGVPMFPEIDYPFLWDYFDERGWGGFLLYKIDPRTFRVNITPGDTANRVKQEIFTEYMTWIENEADEETHIEVLEECRDIDGPEDMTNYDLFTAGGYALLGTRGIYDEIEALNEKEYTIDSYLKKRTYSITRKY</sequence>
<reference evidence="1" key="1">
    <citation type="submission" date="2020-03" db="EMBL/GenBank/DDBJ databases">
        <title>The deep terrestrial virosphere.</title>
        <authorList>
            <person name="Holmfeldt K."/>
            <person name="Nilsson E."/>
            <person name="Simone D."/>
            <person name="Lopez-Fernandez M."/>
            <person name="Wu X."/>
            <person name="de Brujin I."/>
            <person name="Lundin D."/>
            <person name="Andersson A."/>
            <person name="Bertilsson S."/>
            <person name="Dopson M."/>
        </authorList>
    </citation>
    <scope>NUCLEOTIDE SEQUENCE</scope>
    <source>
        <strain evidence="1">MM415B01455</strain>
    </source>
</reference>
<gene>
    <name evidence="1" type="ORF">MM415B01455_0007</name>
</gene>
<accession>A0A6M3ILY2</accession>
<organism evidence="1">
    <name type="scientific">viral metagenome</name>
    <dbReference type="NCBI Taxonomy" id="1070528"/>
    <lineage>
        <taxon>unclassified sequences</taxon>
        <taxon>metagenomes</taxon>
        <taxon>organismal metagenomes</taxon>
    </lineage>
</organism>
<proteinExistence type="predicted"/>
<dbReference type="EMBL" id="MT141322">
    <property type="protein sequence ID" value="QJA58404.1"/>
    <property type="molecule type" value="Genomic_DNA"/>
</dbReference>